<feature type="compositionally biased region" description="Low complexity" evidence="18">
    <location>
        <begin position="662"/>
        <end position="685"/>
    </location>
</feature>
<dbReference type="UniPathway" id="UPA00378"/>
<feature type="transmembrane region" description="Helical" evidence="19">
    <location>
        <begin position="360"/>
        <end position="385"/>
    </location>
</feature>
<dbReference type="GO" id="GO:0005634">
    <property type="term" value="C:nucleus"/>
    <property type="evidence" value="ECO:0007669"/>
    <property type="project" value="InterPro"/>
</dbReference>
<dbReference type="PANTHER" id="PTHR12989">
    <property type="entry name" value="ALPHA-1,2-GLUCOSYLTRANSFERASE ALG10"/>
    <property type="match status" value="1"/>
</dbReference>
<dbReference type="CDD" id="cd09123">
    <property type="entry name" value="PLDc_Tdp1_2"/>
    <property type="match status" value="1"/>
</dbReference>
<keyword evidence="9" id="KW-0256">Endoplasmic reticulum</keyword>
<comment type="similarity">
    <text evidence="3">Belongs to the ALG10 glucosyltransferase family.</text>
</comment>
<evidence type="ECO:0000313" key="21">
    <source>
        <dbReference type="Proteomes" id="UP000253845"/>
    </source>
</evidence>
<feature type="transmembrane region" description="Helical" evidence="19">
    <location>
        <begin position="276"/>
        <end position="293"/>
    </location>
</feature>
<keyword evidence="10 19" id="KW-1133">Transmembrane helix</keyword>
<feature type="active site" description="Proton donor/acceptor" evidence="15">
    <location>
        <position position="1090"/>
    </location>
</feature>
<dbReference type="CDD" id="cd09194">
    <property type="entry name" value="PLDc_yTdp1_1"/>
    <property type="match status" value="1"/>
</dbReference>
<organism evidence="20 21">
    <name type="scientific">Aspergillus niger ATCC 13496</name>
    <dbReference type="NCBI Taxonomy" id="1353008"/>
    <lineage>
        <taxon>Eukaryota</taxon>
        <taxon>Fungi</taxon>
        <taxon>Dikarya</taxon>
        <taxon>Ascomycota</taxon>
        <taxon>Pezizomycotina</taxon>
        <taxon>Eurotiomycetes</taxon>
        <taxon>Eurotiomycetidae</taxon>
        <taxon>Eurotiales</taxon>
        <taxon>Aspergillaceae</taxon>
        <taxon>Aspergillus</taxon>
        <taxon>Aspergillus subgen. Circumdati</taxon>
    </lineage>
</organism>
<feature type="region of interest" description="Disordered" evidence="18">
    <location>
        <begin position="437"/>
        <end position="477"/>
    </location>
</feature>
<dbReference type="EC" id="2.4.1.256" evidence="4"/>
<dbReference type="PANTHER" id="PTHR12989:SF10">
    <property type="entry name" value="DOL-P-GLC:GLC(2)MAN(9)GLCNAC(2)-PP-DOL ALPHA-1,2-GLUCOSYLTRANSFERASE-RELATED"/>
    <property type="match status" value="1"/>
</dbReference>
<dbReference type="VEuPathDB" id="FungiDB:M747DRAFT_320442"/>
<evidence type="ECO:0000256" key="11">
    <source>
        <dbReference type="ARBA" id="ARBA00023136"/>
    </source>
</evidence>
<dbReference type="Pfam" id="PF06087">
    <property type="entry name" value="Tyr-DNA_phospho"/>
    <property type="match status" value="1"/>
</dbReference>
<dbReference type="FunFam" id="3.30.870.10:FF:000038">
    <property type="entry name" value="Probable tyrosyl-DNA phosphodiesterase"/>
    <property type="match status" value="1"/>
</dbReference>
<evidence type="ECO:0000256" key="8">
    <source>
        <dbReference type="ARBA" id="ARBA00022692"/>
    </source>
</evidence>
<feature type="binding site" evidence="16">
    <location>
        <position position="848"/>
    </location>
    <ligand>
        <name>substrate</name>
    </ligand>
</feature>
<keyword evidence="8 19" id="KW-0812">Transmembrane</keyword>
<gene>
    <name evidence="20" type="ORF">M747DRAFT_320442</name>
</gene>
<evidence type="ECO:0000256" key="19">
    <source>
        <dbReference type="SAM" id="Phobius"/>
    </source>
</evidence>
<dbReference type="EMBL" id="KZ851900">
    <property type="protein sequence ID" value="RDH25177.1"/>
    <property type="molecule type" value="Genomic_DNA"/>
</dbReference>
<evidence type="ECO:0000256" key="3">
    <source>
        <dbReference type="ARBA" id="ARBA00010600"/>
    </source>
</evidence>
<evidence type="ECO:0000256" key="2">
    <source>
        <dbReference type="ARBA" id="ARBA00004922"/>
    </source>
</evidence>
<feature type="compositionally biased region" description="Basic and acidic residues" evidence="18">
    <location>
        <begin position="647"/>
        <end position="656"/>
    </location>
</feature>
<evidence type="ECO:0000256" key="15">
    <source>
        <dbReference type="PIRSR" id="PIRSR610347-1"/>
    </source>
</evidence>
<feature type="transmembrane region" description="Helical" evidence="19">
    <location>
        <begin position="503"/>
        <end position="523"/>
    </location>
</feature>
<evidence type="ECO:0000256" key="16">
    <source>
        <dbReference type="PIRSR" id="PIRSR610347-2"/>
    </source>
</evidence>
<proteinExistence type="inferred from homology"/>
<evidence type="ECO:0000256" key="7">
    <source>
        <dbReference type="ARBA" id="ARBA00022679"/>
    </source>
</evidence>
<dbReference type="Gene3D" id="3.30.870.10">
    <property type="entry name" value="Endonuclease Chain A"/>
    <property type="match status" value="2"/>
</dbReference>
<dbReference type="Proteomes" id="UP000253845">
    <property type="component" value="Unassembled WGS sequence"/>
</dbReference>
<dbReference type="Pfam" id="PF04922">
    <property type="entry name" value="DIE2_ALG10"/>
    <property type="match status" value="1"/>
</dbReference>
<evidence type="ECO:0000256" key="4">
    <source>
        <dbReference type="ARBA" id="ARBA00011967"/>
    </source>
</evidence>
<feature type="region of interest" description="Disordered" evidence="18">
    <location>
        <begin position="645"/>
        <end position="743"/>
    </location>
</feature>
<dbReference type="InterPro" id="IPR010347">
    <property type="entry name" value="Tdp1"/>
</dbReference>
<feature type="binding site" evidence="16">
    <location>
        <position position="1092"/>
    </location>
    <ligand>
        <name>substrate</name>
    </ligand>
</feature>
<name>A0A370CBZ9_ASPNG</name>
<evidence type="ECO:0000256" key="17">
    <source>
        <dbReference type="PIRSR" id="PIRSR610347-3"/>
    </source>
</evidence>
<evidence type="ECO:0000256" key="12">
    <source>
        <dbReference type="ARBA" id="ARBA00032069"/>
    </source>
</evidence>
<comment type="catalytic activity">
    <reaction evidence="14">
        <text>an alpha-D-Glc-(1-&gt;3)-alpha-D-Glc-(1-&gt;3)-alpha-D-Man-(1-&gt;2)-alpha-D-Man-(1-&gt;2)-alpha-D-Man-(1-&gt;3)-[alpha-D-Man-(1-&gt;2)-alpha-D-Man-(1-&gt;3)-[alpha-D-Man-(1-&gt;2)-alpha-D-Man-(1-&gt;6)]-alpha-D-Man-(1-&gt;6)]-beta-D-Man-(1-&gt;4)-beta-D-GlcNAc-(1-&gt;4)-alpha-D-GlcNAc-diphospho-di-trans,poly-cis-dolichol + a di-trans,poly-cis-dolichyl beta-D-glucosyl phosphate = a alpha-D-Glc-(1-&gt;2)-alpha-D-Glc-(1-&gt;3)-alpha-D-Glc-(1-&gt;3)-alpha-D-Man-(1-&gt;2)-alpha-D-Man-(1-&gt;2)-alpha-D-Man-(1-&gt;3)-[alpha-D-Man-(1-&gt;2)-alpha-D-Man-(1-&gt;3)-[alpha-D-Man-(1-&gt;2)-alpha-D-Man-(1-&gt;6)]-alpha-D-Man-(1-&gt;6)]-beta-D-Man-(1-&gt;4)-beta-D-GlcNAc-(1-&gt;4)-alpha-D-GlcNAc-diphospho-di-trans,poly-cis-dolichol + a di-trans,poly-cis-dolichyl phosphate + H(+)</text>
        <dbReference type="Rhea" id="RHEA:29543"/>
        <dbReference type="Rhea" id="RHEA-COMP:19498"/>
        <dbReference type="Rhea" id="RHEA-COMP:19502"/>
        <dbReference type="Rhea" id="RHEA-COMP:19512"/>
        <dbReference type="Rhea" id="RHEA-COMP:19522"/>
        <dbReference type="ChEBI" id="CHEBI:15378"/>
        <dbReference type="ChEBI" id="CHEBI:57525"/>
        <dbReference type="ChEBI" id="CHEBI:57683"/>
        <dbReference type="ChEBI" id="CHEBI:132522"/>
        <dbReference type="ChEBI" id="CHEBI:132523"/>
        <dbReference type="EC" id="2.4.1.256"/>
    </reaction>
    <physiologicalReaction direction="left-to-right" evidence="14">
        <dbReference type="Rhea" id="RHEA:29544"/>
    </physiologicalReaction>
</comment>
<dbReference type="AlphaFoldDB" id="A0A370CBZ9"/>
<protein>
    <recommendedName>
        <fullName evidence="5">Dol-P-Glc:Glc(2)Man(9)GlcNAc(2)-PP-Dol alpha-1,2-glucosyltransferase</fullName>
        <ecNumber evidence="4">2.4.1.256</ecNumber>
    </recommendedName>
    <alternativeName>
        <fullName evidence="12">Asparagine-linked glycosylation protein 10</fullName>
    </alternativeName>
</protein>
<evidence type="ECO:0000313" key="20">
    <source>
        <dbReference type="EMBL" id="RDH25177.1"/>
    </source>
</evidence>
<feature type="site" description="Interaction with DNA" evidence="17">
    <location>
        <position position="1116"/>
    </location>
</feature>
<feature type="transmembrane region" description="Helical" evidence="19">
    <location>
        <begin position="70"/>
        <end position="86"/>
    </location>
</feature>
<evidence type="ECO:0000256" key="1">
    <source>
        <dbReference type="ARBA" id="ARBA00004477"/>
    </source>
</evidence>
<dbReference type="FunFam" id="3.30.870.10:FF:000047">
    <property type="entry name" value="Probable tyrosyl-DNA phosphodiesterase"/>
    <property type="match status" value="1"/>
</dbReference>
<reference evidence="20 21" key="1">
    <citation type="submission" date="2018-07" db="EMBL/GenBank/DDBJ databases">
        <title>Section-level genome sequencing of Aspergillus section Nigri to investigate inter- and intra-species variation.</title>
        <authorList>
            <consortium name="DOE Joint Genome Institute"/>
            <person name="Vesth T.C."/>
            <person name="Nybo J.L."/>
            <person name="Theobald S."/>
            <person name="Frisvad J.C."/>
            <person name="Larsen T.O."/>
            <person name="Nielsen K.F."/>
            <person name="Hoof J.B."/>
            <person name="Brandl J."/>
            <person name="Salamov A."/>
            <person name="Riley R."/>
            <person name="Gladden J.M."/>
            <person name="Phatale P."/>
            <person name="Nielsen M.T."/>
            <person name="Lyhne E.K."/>
            <person name="Kogle M.E."/>
            <person name="Strasser K."/>
            <person name="McDonnell E."/>
            <person name="Barry K."/>
            <person name="Clum A."/>
            <person name="Chen C."/>
            <person name="Nolan M."/>
            <person name="Sandor L."/>
            <person name="Kuo A."/>
            <person name="Lipzen A."/>
            <person name="Hainaut M."/>
            <person name="Drula E."/>
            <person name="Tsang A."/>
            <person name="Magnuson J.K."/>
            <person name="Henrissat B."/>
            <person name="Wiebenga A."/>
            <person name="Simmons B.A."/>
            <person name="Makela M.R."/>
            <person name="De vries R.P."/>
            <person name="Grigoriev I.V."/>
            <person name="Mortensen U.H."/>
            <person name="Baker S.E."/>
            <person name="Andersen M.R."/>
        </authorList>
    </citation>
    <scope>NUCLEOTIDE SEQUENCE [LARGE SCALE GENOMIC DNA]</scope>
    <source>
        <strain evidence="20 21">ATCC 13496</strain>
    </source>
</reference>
<feature type="compositionally biased region" description="Polar residues" evidence="18">
    <location>
        <begin position="713"/>
        <end position="725"/>
    </location>
</feature>
<feature type="transmembrane region" description="Helical" evidence="19">
    <location>
        <begin position="12"/>
        <end position="28"/>
    </location>
</feature>
<evidence type="ECO:0000256" key="14">
    <source>
        <dbReference type="ARBA" id="ARBA00048064"/>
    </source>
</evidence>
<keyword evidence="7" id="KW-0808">Transferase</keyword>
<dbReference type="SUPFAM" id="SSF56024">
    <property type="entry name" value="Phospholipase D/nuclease"/>
    <property type="match status" value="2"/>
</dbReference>
<keyword evidence="11 19" id="KW-0472">Membrane</keyword>
<evidence type="ECO:0000256" key="6">
    <source>
        <dbReference type="ARBA" id="ARBA00022676"/>
    </source>
</evidence>
<dbReference type="GO" id="GO:0008081">
    <property type="term" value="F:phosphoric diester hydrolase activity"/>
    <property type="evidence" value="ECO:0007669"/>
    <property type="project" value="InterPro"/>
</dbReference>
<feature type="active site" description="Nucleophile" evidence="15">
    <location>
        <position position="846"/>
    </location>
</feature>
<comment type="pathway">
    <text evidence="2">Protein modification; protein glycosylation.</text>
</comment>
<evidence type="ECO:0000256" key="9">
    <source>
        <dbReference type="ARBA" id="ARBA00022824"/>
    </source>
</evidence>
<comment type="function">
    <text evidence="13">Dol-P-Glc:Glc(2)Man(9)GlcNAc(2)-PP-Dol alpha-1,2-glucosyltransferase that operates in the biosynthetic pathway of dolichol-linked oligosaccharides, the glycan precursors employed in protein asparagine (N)-glycosylation. The assembly of dolichol-linked oligosaccharides begins on the cytosolic side of the endoplasmic reticulum membrane and finishes in its lumen. The sequential addition of sugars to dolichol pyrophosphate produces dolichol-linked oligosaccharides containing fourteen sugars, including two GlcNAcs, nine mannoses and three glucoses. Once assembled, the oligosaccharide is transferred from the lipid to nascent proteins by oligosaccharyltransferases. In the lumen of the endoplasmic reticulum, adds the third and last glucose residue from dolichyl phosphate glucose (Dol-P-Glc) onto the lipid-linked oligosaccharide intermediate Glc(2)Man(9)GlcNAc(2)-PP-Dol to produce Glc(3)Man(9)GlcNAc(2)-PP-Dol.</text>
</comment>
<dbReference type="GO" id="GO:0106073">
    <property type="term" value="F:dolichyl pyrophosphate Glc2Man9GlcNAc2 alpha-1,2-glucosyltransferase activity"/>
    <property type="evidence" value="ECO:0007669"/>
    <property type="project" value="UniProtKB-EC"/>
</dbReference>
<dbReference type="GO" id="GO:0005789">
    <property type="term" value="C:endoplasmic reticulum membrane"/>
    <property type="evidence" value="ECO:0007669"/>
    <property type="project" value="UniProtKB-SubCell"/>
</dbReference>
<feature type="transmembrane region" description="Helical" evidence="19">
    <location>
        <begin position="178"/>
        <end position="195"/>
    </location>
</feature>
<keyword evidence="6" id="KW-0328">Glycosyltransferase</keyword>
<feature type="transmembrane region" description="Helical" evidence="19">
    <location>
        <begin position="405"/>
        <end position="428"/>
    </location>
</feature>
<comment type="subcellular location">
    <subcellularLocation>
        <location evidence="1">Endoplasmic reticulum membrane</location>
        <topology evidence="1">Multi-pass membrane protein</topology>
    </subcellularLocation>
</comment>
<evidence type="ECO:0000256" key="10">
    <source>
        <dbReference type="ARBA" id="ARBA00022989"/>
    </source>
</evidence>
<sequence>MNAQPKSGVALAARYTIPFVLLLIPFWMTRINAVVPEPYLDEAFHVPQAQAYWAHKWTHWDPKITTPPGLYLWSYVLCAIALFLRGSPTQLTPEALRATNVAATAVALPLRLQTLLDRLRKVRNTRPSGAWLSHTVLNICLFPPLFFFSGLYYTDILALLVVIEAYNWDLKRSSQGGFAPLQTLVFVVLGLVALVFRQTNIFWVAIFLGGLQVVRRLRLSSKRCEASGFADIAQAGWKNELYDPFVSEASIGDYFKASVSLVVVAVNNLGTVISSALPYLLILAGFGGFVLWNDGVVLGHKEYHTAGLHLPQMLYIWPYFVFFSWPLLLSPVANLVLPKSLLPKFIDFGFPKKQKGLPKLLTALVVIPIMLAVVHFNTIVHPFTLADNRHYVFYVFRILLRIHPAIKYAAVAVYFLCAWMVISAFGFSTTTTPPQLMRVPQTAAPQPEPVPQKEPSQKKAERRKAAKKPAQPPKPEPISFEAYARIQEHIAHRQKQHQGAPQVSFVLVWLAATALSLITAPLVEPRYFIIPWVMWRLHLPPQPTPLVHRQRARDATEELNAKVATNMALFLETYWFLVINAVTGYIFLYCGFEWPQEPGKIQRFISEYFRGCEANLLPMMLAISTCNRYAIRHHRISLTTFSPHLNRNMEEPDRPAKRAKLSSNIDNADNDSNQASNSSSIESNNHPLASLHRSITPPLLSRSKGPKTPPQPQHNATHPASPSTQKTKKNNDREINKESIIPSPIQLTHIRDLPASSGHNTDTVRLRDILGDPLIRECWQFNYLFDVDFLMSQFDEDVRRLVKVKVVHGSWKRDAPNRQRIDEACTRHPNVEAIVAYMPEAFGTHHSKMMILLRHDDLAQVVIHTANMIAGDWANMCQAVWRSPLLPLCSDGSGSENIATPGARFKRDLLSYLREYGQRKTGPLVAQLEKHDFSAVRAALIASVPSKQKIRESTDSNQKTLWGWLALRDVLRSVPVSPSEDRPHIVTQISSVASLGQTDKWLKDVFFASLSPSSNNPKPRFSIVFPTPDEIRRSLNGYGSGGSIHMKLQSAAQQKQLQYMRPYLCHWAGDVAEDEVKMKREAGRRRAAPHIKTYIRYSSSEMDRIDWAMVTSANLSTQAWGAAVNANGEVRICSWEIGVVVWPELIAGAGAEGRSVMMPCFRRDMPDADAVAAADANANADKKEIPTTTTVGFRMPYDLPLTRYGETDIPWCATASHSEPDWLGQTWEG</sequence>
<dbReference type="GO" id="GO:0006281">
    <property type="term" value="P:DNA repair"/>
    <property type="evidence" value="ECO:0007669"/>
    <property type="project" value="InterPro"/>
</dbReference>
<dbReference type="InterPro" id="IPR016900">
    <property type="entry name" value="Alg10"/>
</dbReference>
<feature type="transmembrane region" description="Helical" evidence="19">
    <location>
        <begin position="136"/>
        <end position="166"/>
    </location>
</feature>
<evidence type="ECO:0000256" key="5">
    <source>
        <dbReference type="ARBA" id="ARBA00018512"/>
    </source>
</evidence>
<evidence type="ECO:0000256" key="13">
    <source>
        <dbReference type="ARBA" id="ARBA00044727"/>
    </source>
</evidence>
<evidence type="ECO:0000256" key="18">
    <source>
        <dbReference type="SAM" id="MobiDB-lite"/>
    </source>
</evidence>
<accession>A0A370CBZ9</accession>
<feature type="transmembrane region" description="Helical" evidence="19">
    <location>
        <begin position="313"/>
        <end position="337"/>
    </location>
</feature>
<dbReference type="GO" id="GO:0006488">
    <property type="term" value="P:dolichol-linked oligosaccharide biosynthetic process"/>
    <property type="evidence" value="ECO:0007669"/>
    <property type="project" value="InterPro"/>
</dbReference>